<dbReference type="PIRSF" id="PIRSF003085">
    <property type="entry name" value="CMAS"/>
    <property type="match status" value="1"/>
</dbReference>
<keyword evidence="3" id="KW-0808">Transferase</keyword>
<dbReference type="InterPro" id="IPR003333">
    <property type="entry name" value="CMAS"/>
</dbReference>
<keyword evidence="2" id="KW-0489">Methyltransferase</keyword>
<dbReference type="GO" id="GO:0032259">
    <property type="term" value="P:methylation"/>
    <property type="evidence" value="ECO:0007669"/>
    <property type="project" value="UniProtKB-KW"/>
</dbReference>
<reference evidence="7 8" key="1">
    <citation type="submission" date="2018-07" db="EMBL/GenBank/DDBJ databases">
        <title>Genomic Encyclopedia of Type Strains, Phase III (KMG-III): the genomes of soil and plant-associated and newly described type strains.</title>
        <authorList>
            <person name="Whitman W."/>
        </authorList>
    </citation>
    <scope>NUCLEOTIDE SEQUENCE [LARGE SCALE GENOMIC DNA]</scope>
    <source>
        <strain evidence="7 8">CECT 8488</strain>
    </source>
</reference>
<gene>
    <name evidence="7" type="ORF">DFP90_11138</name>
</gene>
<dbReference type="PANTHER" id="PTHR43667">
    <property type="entry name" value="CYCLOPROPANE-FATTY-ACYL-PHOSPHOLIPID SYNTHASE"/>
    <property type="match status" value="1"/>
</dbReference>
<dbReference type="OrthoDB" id="9782855at2"/>
<evidence type="ECO:0000313" key="8">
    <source>
        <dbReference type="Proteomes" id="UP000256845"/>
    </source>
</evidence>
<comment type="caution">
    <text evidence="7">The sequence shown here is derived from an EMBL/GenBank/DDBJ whole genome shotgun (WGS) entry which is preliminary data.</text>
</comment>
<sequence>MTQIEEISPIGQNSPARKRFFPSLQGIAERQARKALAELKQGQLDVVFPNGDARAFGMEESLRADITIHDSRLFRRALTGRETGLAESYMDGDWDSGDLTALLRVLLRNEPHFVSALPGGVLSRVAGRVRHLVNRNSLSGSRKNIAYHYDLGNAFYGLWLDKTMTYSAALYEGLSLTLAEAQNRKYDRIAEWAEIGAGDRILEVGCGWGGFAERACLGKDAHIQGLTLSKEQWVFARERAIEGGFTDRSQFLLQDYRDSQGKFDAVVSIEMFEAVGEAYWNQYFTMLKDRLKPGAPAVLQVITIDEDRFKRYRRGADFIQRYIFPGGFLPTISKMRELGLRHGLEMEDNLMFGMDYARTLLLWRKDFEENWPALEKMGFDERFRRMWRFYLCYCEAGFLENSIDVGLFKFRQAD</sequence>
<organism evidence="7 8">
    <name type="scientific">Aestuariispira insulae</name>
    <dbReference type="NCBI Taxonomy" id="1461337"/>
    <lineage>
        <taxon>Bacteria</taxon>
        <taxon>Pseudomonadati</taxon>
        <taxon>Pseudomonadota</taxon>
        <taxon>Alphaproteobacteria</taxon>
        <taxon>Rhodospirillales</taxon>
        <taxon>Kiloniellaceae</taxon>
        <taxon>Aestuariispira</taxon>
    </lineage>
</organism>
<feature type="active site" evidence="6">
    <location>
        <position position="394"/>
    </location>
</feature>
<keyword evidence="5" id="KW-0443">Lipid metabolism</keyword>
<accession>A0A3D9H9D8</accession>
<evidence type="ECO:0000256" key="6">
    <source>
        <dbReference type="PIRSR" id="PIRSR003085-1"/>
    </source>
</evidence>
<dbReference type="AlphaFoldDB" id="A0A3D9H9D8"/>
<evidence type="ECO:0000256" key="1">
    <source>
        <dbReference type="ARBA" id="ARBA00010815"/>
    </source>
</evidence>
<dbReference type="Pfam" id="PF02353">
    <property type="entry name" value="CMAS"/>
    <property type="match status" value="1"/>
</dbReference>
<comment type="similarity">
    <text evidence="1">Belongs to the CFA/CMAS family.</text>
</comment>
<proteinExistence type="inferred from homology"/>
<dbReference type="InterPro" id="IPR029063">
    <property type="entry name" value="SAM-dependent_MTases_sf"/>
</dbReference>
<evidence type="ECO:0000256" key="5">
    <source>
        <dbReference type="ARBA" id="ARBA00023098"/>
    </source>
</evidence>
<dbReference type="PANTHER" id="PTHR43667:SF2">
    <property type="entry name" value="FATTY ACID C-METHYL TRANSFERASE"/>
    <property type="match status" value="1"/>
</dbReference>
<evidence type="ECO:0000256" key="2">
    <source>
        <dbReference type="ARBA" id="ARBA00022603"/>
    </source>
</evidence>
<dbReference type="EMBL" id="QRDW01000011">
    <property type="protein sequence ID" value="RED45791.1"/>
    <property type="molecule type" value="Genomic_DNA"/>
</dbReference>
<dbReference type="SUPFAM" id="SSF53335">
    <property type="entry name" value="S-adenosyl-L-methionine-dependent methyltransferases"/>
    <property type="match status" value="1"/>
</dbReference>
<dbReference type="GO" id="GO:0008610">
    <property type="term" value="P:lipid biosynthetic process"/>
    <property type="evidence" value="ECO:0007669"/>
    <property type="project" value="InterPro"/>
</dbReference>
<evidence type="ECO:0000256" key="4">
    <source>
        <dbReference type="ARBA" id="ARBA00022691"/>
    </source>
</evidence>
<keyword evidence="4" id="KW-0949">S-adenosyl-L-methionine</keyword>
<keyword evidence="8" id="KW-1185">Reference proteome</keyword>
<dbReference type="GO" id="GO:0008168">
    <property type="term" value="F:methyltransferase activity"/>
    <property type="evidence" value="ECO:0007669"/>
    <property type="project" value="UniProtKB-KW"/>
</dbReference>
<evidence type="ECO:0000313" key="7">
    <source>
        <dbReference type="EMBL" id="RED45791.1"/>
    </source>
</evidence>
<dbReference type="RefSeq" id="WP_115938351.1">
    <property type="nucleotide sequence ID" value="NZ_QRDW01000011.1"/>
</dbReference>
<evidence type="ECO:0000256" key="3">
    <source>
        <dbReference type="ARBA" id="ARBA00022679"/>
    </source>
</evidence>
<dbReference type="Gene3D" id="3.40.50.150">
    <property type="entry name" value="Vaccinia Virus protein VP39"/>
    <property type="match status" value="1"/>
</dbReference>
<dbReference type="Proteomes" id="UP000256845">
    <property type="component" value="Unassembled WGS sequence"/>
</dbReference>
<name>A0A3D9H9D8_9PROT</name>
<protein>
    <submittedName>
        <fullName evidence="7">Cyclopropane-fatty-acyl-phospholipid synthase</fullName>
    </submittedName>
</protein>
<dbReference type="InterPro" id="IPR050723">
    <property type="entry name" value="CFA/CMAS"/>
</dbReference>
<dbReference type="CDD" id="cd02440">
    <property type="entry name" value="AdoMet_MTases"/>
    <property type="match status" value="1"/>
</dbReference>